<evidence type="ECO:0000313" key="2">
    <source>
        <dbReference type="Proteomes" id="UP000574769"/>
    </source>
</evidence>
<name>A0A7W7ALT9_9SPHN</name>
<dbReference type="Proteomes" id="UP000574769">
    <property type="component" value="Unassembled WGS sequence"/>
</dbReference>
<dbReference type="EMBL" id="JACHNY010000009">
    <property type="protein sequence ID" value="MBB4619390.1"/>
    <property type="molecule type" value="Genomic_DNA"/>
</dbReference>
<gene>
    <name evidence="1" type="ORF">GGQ96_003543</name>
</gene>
<organism evidence="1 2">
    <name type="scientific">Sphingomonas abaci</name>
    <dbReference type="NCBI Taxonomy" id="237611"/>
    <lineage>
        <taxon>Bacteria</taxon>
        <taxon>Pseudomonadati</taxon>
        <taxon>Pseudomonadota</taxon>
        <taxon>Alphaproteobacteria</taxon>
        <taxon>Sphingomonadales</taxon>
        <taxon>Sphingomonadaceae</taxon>
        <taxon>Sphingomonas</taxon>
    </lineage>
</organism>
<protein>
    <submittedName>
        <fullName evidence="1">Uncharacterized protein</fullName>
    </submittedName>
</protein>
<dbReference type="AlphaFoldDB" id="A0A7W7ALT9"/>
<comment type="caution">
    <text evidence="1">The sequence shown here is derived from an EMBL/GenBank/DDBJ whole genome shotgun (WGS) entry which is preliminary data.</text>
</comment>
<proteinExistence type="predicted"/>
<accession>A0A7W7ALT9</accession>
<keyword evidence="2" id="KW-1185">Reference proteome</keyword>
<sequence>MIYVEILIGCLAAATVLTPVVMAVTMKKADKPESHLIP</sequence>
<evidence type="ECO:0000313" key="1">
    <source>
        <dbReference type="EMBL" id="MBB4619390.1"/>
    </source>
</evidence>
<reference evidence="1 2" key="1">
    <citation type="submission" date="2020-08" db="EMBL/GenBank/DDBJ databases">
        <title>Genomic Encyclopedia of Type Strains, Phase IV (KMG-IV): sequencing the most valuable type-strain genomes for metagenomic binning, comparative biology and taxonomic classification.</title>
        <authorList>
            <person name="Goeker M."/>
        </authorList>
    </citation>
    <scope>NUCLEOTIDE SEQUENCE [LARGE SCALE GENOMIC DNA]</scope>
    <source>
        <strain evidence="1 2">DSM 15867</strain>
    </source>
</reference>